<evidence type="ECO:0000256" key="1">
    <source>
        <dbReference type="SAM" id="Phobius"/>
    </source>
</evidence>
<feature type="transmembrane region" description="Helical" evidence="1">
    <location>
        <begin position="112"/>
        <end position="132"/>
    </location>
</feature>
<keyword evidence="1" id="KW-0472">Membrane</keyword>
<evidence type="ECO:0000313" key="4">
    <source>
        <dbReference type="Proteomes" id="UP000298649"/>
    </source>
</evidence>
<feature type="transmembrane region" description="Helical" evidence="1">
    <location>
        <begin position="38"/>
        <end position="57"/>
    </location>
</feature>
<organism evidence="3 4">
    <name type="scientific">Agrobacterium tumefaciens</name>
    <dbReference type="NCBI Taxonomy" id="358"/>
    <lineage>
        <taxon>Bacteria</taxon>
        <taxon>Pseudomonadati</taxon>
        <taxon>Pseudomonadota</taxon>
        <taxon>Alphaproteobacteria</taxon>
        <taxon>Hyphomicrobiales</taxon>
        <taxon>Rhizobiaceae</taxon>
        <taxon>Rhizobium/Agrobacterium group</taxon>
        <taxon>Agrobacterium</taxon>
        <taxon>Agrobacterium tumefaciens complex</taxon>
    </lineage>
</organism>
<sequence length="141" mass="15436">MSIARLVPYTLTVIGLGAAVNAASLQLWAYGEPAAGLFPFLAALLLVFTSLGCTLEKTAATEPVELTRLLAYCAALGLFCLMLQVIGFALSAFLFLIAVFRLIERMDWKWSLILAFVFAFSTWGLFEGLLSVPLPRGDWRL</sequence>
<feature type="domain" description="DUF1468" evidence="2">
    <location>
        <begin position="13"/>
        <end position="135"/>
    </location>
</feature>
<dbReference type="EMBL" id="CP039923">
    <property type="protein sequence ID" value="QCL96706.1"/>
    <property type="molecule type" value="Genomic_DNA"/>
</dbReference>
<proteinExistence type="predicted"/>
<dbReference type="RefSeq" id="WP_045021541.1">
    <property type="nucleotide sequence ID" value="NZ_CP039923.1"/>
</dbReference>
<evidence type="ECO:0000313" key="3">
    <source>
        <dbReference type="EMBL" id="QCL96706.1"/>
    </source>
</evidence>
<evidence type="ECO:0000259" key="2">
    <source>
        <dbReference type="Pfam" id="PF07331"/>
    </source>
</evidence>
<reference evidence="3 4" key="1">
    <citation type="submission" date="2019-04" db="EMBL/GenBank/DDBJ databases">
        <title>Complete genome sequence of Agrobacterium tumefaciens CFBP7129.</title>
        <authorList>
            <person name="Haryono M."/>
            <person name="Lin Y.-C."/>
            <person name="Lai E.-M."/>
            <person name="Kuo C.-H."/>
        </authorList>
    </citation>
    <scope>NUCLEOTIDE SEQUENCE [LARGE SCALE GENOMIC DNA]</scope>
    <source>
        <strain evidence="3 4">CFBP7129</strain>
    </source>
</reference>
<dbReference type="InterPro" id="IPR009936">
    <property type="entry name" value="DUF1468"/>
</dbReference>
<protein>
    <submittedName>
        <fullName evidence="3">Tripartite tricarboxylate transporter TctB family protein</fullName>
    </submittedName>
</protein>
<dbReference type="Proteomes" id="UP000298649">
    <property type="component" value="Chromosome linear"/>
</dbReference>
<dbReference type="Pfam" id="PF07331">
    <property type="entry name" value="TctB"/>
    <property type="match status" value="1"/>
</dbReference>
<keyword evidence="1" id="KW-0812">Transmembrane</keyword>
<feature type="transmembrane region" description="Helical" evidence="1">
    <location>
        <begin position="69"/>
        <end position="100"/>
    </location>
</feature>
<dbReference type="AlphaFoldDB" id="A0A4D7YT65"/>
<gene>
    <name evidence="3" type="ORF">CFBP7129_21240</name>
</gene>
<name>A0A4D7YT65_AGRTU</name>
<accession>A0A4D7YT65</accession>
<keyword evidence="1" id="KW-1133">Transmembrane helix</keyword>